<dbReference type="Gene3D" id="3.40.50.10490">
    <property type="entry name" value="Glucose-6-phosphate isomerase like protein, domain 1"/>
    <property type="match status" value="1"/>
</dbReference>
<dbReference type="PANTHER" id="PTHR30514:SF18">
    <property type="entry name" value="RPIR-FAMILY TRANSCRIPTIONAL REGULATOR"/>
    <property type="match status" value="1"/>
</dbReference>
<dbReference type="InterPro" id="IPR000281">
    <property type="entry name" value="HTH_RpiR"/>
</dbReference>
<dbReference type="Gene3D" id="1.10.10.10">
    <property type="entry name" value="Winged helix-like DNA-binding domain superfamily/Winged helix DNA-binding domain"/>
    <property type="match status" value="1"/>
</dbReference>
<dbReference type="InterPro" id="IPR047640">
    <property type="entry name" value="RpiR-like"/>
</dbReference>
<dbReference type="Pfam" id="PF01418">
    <property type="entry name" value="HTH_6"/>
    <property type="match status" value="1"/>
</dbReference>
<feature type="non-terminal residue" evidence="2">
    <location>
        <position position="170"/>
    </location>
</feature>
<dbReference type="EMBL" id="BARU01001122">
    <property type="protein sequence ID" value="GAH29402.1"/>
    <property type="molecule type" value="Genomic_DNA"/>
</dbReference>
<dbReference type="GO" id="GO:0003677">
    <property type="term" value="F:DNA binding"/>
    <property type="evidence" value="ECO:0007669"/>
    <property type="project" value="InterPro"/>
</dbReference>
<organism evidence="2">
    <name type="scientific">marine sediment metagenome</name>
    <dbReference type="NCBI Taxonomy" id="412755"/>
    <lineage>
        <taxon>unclassified sequences</taxon>
        <taxon>metagenomes</taxon>
        <taxon>ecological metagenomes</taxon>
    </lineage>
</organism>
<accession>X1E9W1</accession>
<dbReference type="GO" id="GO:0003700">
    <property type="term" value="F:DNA-binding transcription factor activity"/>
    <property type="evidence" value="ECO:0007669"/>
    <property type="project" value="InterPro"/>
</dbReference>
<evidence type="ECO:0000259" key="1">
    <source>
        <dbReference type="PROSITE" id="PS51071"/>
    </source>
</evidence>
<dbReference type="AlphaFoldDB" id="X1E9W1"/>
<dbReference type="SUPFAM" id="SSF46689">
    <property type="entry name" value="Homeodomain-like"/>
    <property type="match status" value="1"/>
</dbReference>
<dbReference type="InterPro" id="IPR036388">
    <property type="entry name" value="WH-like_DNA-bd_sf"/>
</dbReference>
<proteinExistence type="predicted"/>
<dbReference type="InterPro" id="IPR046348">
    <property type="entry name" value="SIS_dom_sf"/>
</dbReference>
<gene>
    <name evidence="2" type="ORF">S03H2_03125</name>
</gene>
<name>X1E9W1_9ZZZZ</name>
<dbReference type="PROSITE" id="PS51071">
    <property type="entry name" value="HTH_RPIR"/>
    <property type="match status" value="1"/>
</dbReference>
<sequence>MKEQGEKYLKKVKENSDKLNPKQKKLVKFILDNYMEVGFMSAAKLARKVKTSQSTVLRLSNTLGYEGYGFMQSDIQAMIKRKITSATFVDKVETSTVNSNIKEIEQFESLYSRVINLDIENIRNTKRNINVTTLVNIVDAILKAKNVYVLGLRSSASLAVFFGGSLNMIM</sequence>
<dbReference type="GO" id="GO:1901135">
    <property type="term" value="P:carbohydrate derivative metabolic process"/>
    <property type="evidence" value="ECO:0007669"/>
    <property type="project" value="InterPro"/>
</dbReference>
<feature type="domain" description="HTH rpiR-type" evidence="1">
    <location>
        <begin position="6"/>
        <end position="82"/>
    </location>
</feature>
<dbReference type="InterPro" id="IPR009057">
    <property type="entry name" value="Homeodomain-like_sf"/>
</dbReference>
<protein>
    <recommendedName>
        <fullName evidence="1">HTH rpiR-type domain-containing protein</fullName>
    </recommendedName>
</protein>
<comment type="caution">
    <text evidence="2">The sequence shown here is derived from an EMBL/GenBank/DDBJ whole genome shotgun (WGS) entry which is preliminary data.</text>
</comment>
<reference evidence="2" key="1">
    <citation type="journal article" date="2014" name="Front. Microbiol.">
        <title>High frequency of phylogenetically diverse reductive dehalogenase-homologous genes in deep subseafloor sedimentary metagenomes.</title>
        <authorList>
            <person name="Kawai M."/>
            <person name="Futagami T."/>
            <person name="Toyoda A."/>
            <person name="Takaki Y."/>
            <person name="Nishi S."/>
            <person name="Hori S."/>
            <person name="Arai W."/>
            <person name="Tsubouchi T."/>
            <person name="Morono Y."/>
            <person name="Uchiyama I."/>
            <person name="Ito T."/>
            <person name="Fujiyama A."/>
            <person name="Inagaki F."/>
            <person name="Takami H."/>
        </authorList>
    </citation>
    <scope>NUCLEOTIDE SEQUENCE</scope>
    <source>
        <strain evidence="2">Expedition CK06-06</strain>
    </source>
</reference>
<dbReference type="GO" id="GO:0097367">
    <property type="term" value="F:carbohydrate derivative binding"/>
    <property type="evidence" value="ECO:0007669"/>
    <property type="project" value="InterPro"/>
</dbReference>
<evidence type="ECO:0000313" key="2">
    <source>
        <dbReference type="EMBL" id="GAH29402.1"/>
    </source>
</evidence>
<dbReference type="SUPFAM" id="SSF53697">
    <property type="entry name" value="SIS domain"/>
    <property type="match status" value="1"/>
</dbReference>
<dbReference type="PANTHER" id="PTHR30514">
    <property type="entry name" value="GLUCOKINASE"/>
    <property type="match status" value="1"/>
</dbReference>